<accession>A0A382A5W3</accession>
<gene>
    <name evidence="2" type="ORF">METZ01_LOCUS149613</name>
</gene>
<dbReference type="PANTHER" id="PTHR36169">
    <property type="entry name" value="ETHANOLAMINE UTILIZATION PROTEIN EUTQ"/>
    <property type="match status" value="1"/>
</dbReference>
<evidence type="ECO:0000313" key="2">
    <source>
        <dbReference type="EMBL" id="SVA96759.1"/>
    </source>
</evidence>
<reference evidence="2" key="1">
    <citation type="submission" date="2018-05" db="EMBL/GenBank/DDBJ databases">
        <authorList>
            <person name="Lanie J.A."/>
            <person name="Ng W.-L."/>
            <person name="Kazmierczak K.M."/>
            <person name="Andrzejewski T.M."/>
            <person name="Davidsen T.M."/>
            <person name="Wayne K.J."/>
            <person name="Tettelin H."/>
            <person name="Glass J.I."/>
            <person name="Rusch D."/>
            <person name="Podicherti R."/>
            <person name="Tsui H.-C.T."/>
            <person name="Winkler M.E."/>
        </authorList>
    </citation>
    <scope>NUCLEOTIDE SEQUENCE</scope>
</reference>
<dbReference type="Gene3D" id="2.60.120.10">
    <property type="entry name" value="Jelly Rolls"/>
    <property type="match status" value="1"/>
</dbReference>
<sequence length="116" mass="13078">MGFKHYPQISKEDIPSMNIENVNAFLRDFSISDDKEKPMTSGLFRLKAGESLKYTYTYHEMKFIVDGSFTIEDETGQKVEAKPGDLFYFPKGTAVTFTTSDFGLGFFCGQRGEGEA</sequence>
<dbReference type="EMBL" id="UINC01023985">
    <property type="protein sequence ID" value="SVA96759.1"/>
    <property type="molecule type" value="Genomic_DNA"/>
</dbReference>
<evidence type="ECO:0000259" key="1">
    <source>
        <dbReference type="Pfam" id="PF05899"/>
    </source>
</evidence>
<organism evidence="2">
    <name type="scientific">marine metagenome</name>
    <dbReference type="NCBI Taxonomy" id="408172"/>
    <lineage>
        <taxon>unclassified sequences</taxon>
        <taxon>metagenomes</taxon>
        <taxon>ecological metagenomes</taxon>
    </lineage>
</organism>
<dbReference type="InterPro" id="IPR010424">
    <property type="entry name" value="EutQ"/>
</dbReference>
<dbReference type="AlphaFoldDB" id="A0A382A5W3"/>
<dbReference type="InterPro" id="IPR014710">
    <property type="entry name" value="RmlC-like_jellyroll"/>
</dbReference>
<feature type="domain" description="(S)-ureidoglycine aminohydrolase cupin" evidence="1">
    <location>
        <begin position="41"/>
        <end position="101"/>
    </location>
</feature>
<proteinExistence type="predicted"/>
<protein>
    <recommendedName>
        <fullName evidence="1">(S)-ureidoglycine aminohydrolase cupin domain-containing protein</fullName>
    </recommendedName>
</protein>
<dbReference type="SUPFAM" id="SSF51182">
    <property type="entry name" value="RmlC-like cupins"/>
    <property type="match status" value="1"/>
</dbReference>
<dbReference type="InterPro" id="IPR011051">
    <property type="entry name" value="RmlC_Cupin_sf"/>
</dbReference>
<dbReference type="InterPro" id="IPR008579">
    <property type="entry name" value="UGlyAH_Cupin_dom"/>
</dbReference>
<dbReference type="Pfam" id="PF05899">
    <property type="entry name" value="Cupin_3"/>
    <property type="match status" value="1"/>
</dbReference>
<dbReference type="CDD" id="cd02228">
    <property type="entry name" value="cupin_EutQ"/>
    <property type="match status" value="1"/>
</dbReference>
<dbReference type="PANTHER" id="PTHR36169:SF1">
    <property type="entry name" value="ACETATE KINASE EUTQ"/>
    <property type="match status" value="1"/>
</dbReference>
<name>A0A382A5W3_9ZZZZ</name>